<evidence type="ECO:0000256" key="1">
    <source>
        <dbReference type="SAM" id="Phobius"/>
    </source>
</evidence>
<dbReference type="EMBL" id="CAMPGE010016435">
    <property type="protein sequence ID" value="CAI2374990.1"/>
    <property type="molecule type" value="Genomic_DNA"/>
</dbReference>
<evidence type="ECO:0000313" key="2">
    <source>
        <dbReference type="EMBL" id="CAI2374990.1"/>
    </source>
</evidence>
<comment type="caution">
    <text evidence="2">The sequence shown here is derived from an EMBL/GenBank/DDBJ whole genome shotgun (WGS) entry which is preliminary data.</text>
</comment>
<feature type="transmembrane region" description="Helical" evidence="1">
    <location>
        <begin position="114"/>
        <end position="133"/>
    </location>
</feature>
<reference evidence="2" key="1">
    <citation type="submission" date="2023-07" db="EMBL/GenBank/DDBJ databases">
        <authorList>
            <consortium name="AG Swart"/>
            <person name="Singh M."/>
            <person name="Singh A."/>
            <person name="Seah K."/>
            <person name="Emmerich C."/>
        </authorList>
    </citation>
    <scope>NUCLEOTIDE SEQUENCE</scope>
    <source>
        <strain evidence="2">DP1</strain>
    </source>
</reference>
<keyword evidence="3" id="KW-1185">Reference proteome</keyword>
<feature type="transmembrane region" description="Helical" evidence="1">
    <location>
        <begin position="69"/>
        <end position="94"/>
    </location>
</feature>
<accession>A0AAD2CZC9</accession>
<evidence type="ECO:0000313" key="3">
    <source>
        <dbReference type="Proteomes" id="UP001295684"/>
    </source>
</evidence>
<keyword evidence="1" id="KW-1133">Transmembrane helix</keyword>
<protein>
    <submittedName>
        <fullName evidence="2">Uncharacterized protein</fullName>
    </submittedName>
</protein>
<organism evidence="2 3">
    <name type="scientific">Euplotes crassus</name>
    <dbReference type="NCBI Taxonomy" id="5936"/>
    <lineage>
        <taxon>Eukaryota</taxon>
        <taxon>Sar</taxon>
        <taxon>Alveolata</taxon>
        <taxon>Ciliophora</taxon>
        <taxon>Intramacronucleata</taxon>
        <taxon>Spirotrichea</taxon>
        <taxon>Hypotrichia</taxon>
        <taxon>Euplotida</taxon>
        <taxon>Euplotidae</taxon>
        <taxon>Moneuplotes</taxon>
    </lineage>
</organism>
<keyword evidence="1" id="KW-0812">Transmembrane</keyword>
<feature type="transmembrane region" description="Helical" evidence="1">
    <location>
        <begin position="197"/>
        <end position="224"/>
    </location>
</feature>
<name>A0AAD2CZC9_EUPCR</name>
<sequence>MHNREQQDLGYPNAQPAGYPAGYQPQVDVGYQQQVNVGGQQQVNGGGQPSYELAVARDDRKSKNFGIKVIAWILMVLGGISLIVNIFQFISAFVNLGNQRHGSGNTLMTEGFPGLFGKAIDVIASGLVVYQGYLTLKTAKEDQSEATKKMLKYIIYFAVAHLTLRIIQMIVILVLLVPLTQGQQVDVDEENKVNLTTVLFTVMGFTVICTCCCLLCYCGGIYAYHRSYKKSQERYEMLERSVNQNTNAPKMDYGHMQNQMV</sequence>
<feature type="transmembrane region" description="Helical" evidence="1">
    <location>
        <begin position="153"/>
        <end position="177"/>
    </location>
</feature>
<dbReference type="Proteomes" id="UP001295684">
    <property type="component" value="Unassembled WGS sequence"/>
</dbReference>
<gene>
    <name evidence="2" type="ORF">ECRASSUSDP1_LOCUS16349</name>
</gene>
<proteinExistence type="predicted"/>
<keyword evidence="1" id="KW-0472">Membrane</keyword>
<dbReference type="AlphaFoldDB" id="A0AAD2CZC9"/>